<evidence type="ECO:0000313" key="2">
    <source>
        <dbReference type="Proteomes" id="UP000642920"/>
    </source>
</evidence>
<sequence length="135" mass="15238">MVDIKKLDKDLTDLVKKKIALSKLTYADKDYDKIEEELHDAEDDFIENYGEYMEDALAQVHDEFCPDNDVLLPIAYLADEYIVDGDTFEVAPGHGVLVEADDFKSPKVTLALAPNPTRIVLQAGNDHKEVVWQAK</sequence>
<organism evidence="1 2">
    <name type="scientific">Marivirga atlantica</name>
    <dbReference type="NCBI Taxonomy" id="1548457"/>
    <lineage>
        <taxon>Bacteria</taxon>
        <taxon>Pseudomonadati</taxon>
        <taxon>Bacteroidota</taxon>
        <taxon>Cytophagia</taxon>
        <taxon>Cytophagales</taxon>
        <taxon>Marivirgaceae</taxon>
        <taxon>Marivirga</taxon>
    </lineage>
</organism>
<dbReference type="Proteomes" id="UP000642920">
    <property type="component" value="Unassembled WGS sequence"/>
</dbReference>
<protein>
    <submittedName>
        <fullName evidence="1">Uncharacterized protein</fullName>
    </submittedName>
</protein>
<dbReference type="RefSeq" id="WP_201922078.1">
    <property type="nucleotide sequence ID" value="NZ_JAERQG010000003.1"/>
</dbReference>
<name>A0A937AG56_9BACT</name>
<proteinExistence type="predicted"/>
<keyword evidence="2" id="KW-1185">Reference proteome</keyword>
<dbReference type="AlphaFoldDB" id="A0A937AG56"/>
<dbReference type="EMBL" id="JAERQG010000003">
    <property type="protein sequence ID" value="MBL0766141.1"/>
    <property type="molecule type" value="Genomic_DNA"/>
</dbReference>
<gene>
    <name evidence="1" type="ORF">JKP34_12815</name>
</gene>
<evidence type="ECO:0000313" key="1">
    <source>
        <dbReference type="EMBL" id="MBL0766141.1"/>
    </source>
</evidence>
<comment type="caution">
    <text evidence="1">The sequence shown here is derived from an EMBL/GenBank/DDBJ whole genome shotgun (WGS) entry which is preliminary data.</text>
</comment>
<reference evidence="1" key="1">
    <citation type="submission" date="2021-01" db="EMBL/GenBank/DDBJ databases">
        <title>Marivirga sp. nov., isolated from intertidal surface sediments.</title>
        <authorList>
            <person name="Zhang M."/>
        </authorList>
    </citation>
    <scope>NUCLEOTIDE SEQUENCE</scope>
    <source>
        <strain evidence="1">SM1354</strain>
    </source>
</reference>
<accession>A0A937AG56</accession>